<dbReference type="AlphaFoldDB" id="A0A899FYD3"/>
<dbReference type="Proteomes" id="UP000663699">
    <property type="component" value="Chromosome 7"/>
</dbReference>
<reference evidence="1" key="1">
    <citation type="submission" date="2020-06" db="EMBL/GenBank/DDBJ databases">
        <title>Genomes of multiple members of Pneumocystis genus reveal paths to human pathogen Pneumocystis jirovecii.</title>
        <authorList>
            <person name="Cisse O.H."/>
            <person name="Ma L."/>
            <person name="Dekker J."/>
            <person name="Khil P."/>
            <person name="Jo J."/>
            <person name="Brenchley J."/>
            <person name="Blair R."/>
            <person name="Pahar B."/>
            <person name="Chabe M."/>
            <person name="Van Rompay K.A."/>
            <person name="Keesler R."/>
            <person name="Sukura A."/>
            <person name="Hirsch V."/>
            <person name="Kutty G."/>
            <person name="Liu Y."/>
            <person name="Peng L."/>
            <person name="Chen J."/>
            <person name="Song J."/>
            <person name="Weissenbacher-Lang C."/>
            <person name="Xu J."/>
            <person name="Upham N.S."/>
            <person name="Stajich J.E."/>
            <person name="Cuomo C.A."/>
            <person name="Cushion M.T."/>
            <person name="Kovacs J.A."/>
        </authorList>
    </citation>
    <scope>NUCLEOTIDE SEQUENCE</scope>
    <source>
        <strain evidence="1">2A</strain>
    </source>
</reference>
<keyword evidence="2" id="KW-1185">Reference proteome</keyword>
<protein>
    <submittedName>
        <fullName evidence="1">Uncharacterized protein</fullName>
    </submittedName>
</protein>
<accession>A0A899FYD3</accession>
<sequence length="76" mass="8692">MDHTKEEQPPLKKKSSYQAEEAMDLEKLNRLQSALNVLESWDKQAMHAISSNTSTGYIREQMKATITGINLIKEEL</sequence>
<dbReference type="EMBL" id="CP054538">
    <property type="protein sequence ID" value="QSL65603.1"/>
    <property type="molecule type" value="Genomic_DNA"/>
</dbReference>
<evidence type="ECO:0000313" key="1">
    <source>
        <dbReference type="EMBL" id="QSL65603.1"/>
    </source>
</evidence>
<dbReference type="OrthoDB" id="5406332at2759"/>
<evidence type="ECO:0000313" key="2">
    <source>
        <dbReference type="Proteomes" id="UP000663699"/>
    </source>
</evidence>
<organism evidence="1 2">
    <name type="scientific">Pneumocystis wakefieldiae</name>
    <dbReference type="NCBI Taxonomy" id="38082"/>
    <lineage>
        <taxon>Eukaryota</taxon>
        <taxon>Fungi</taxon>
        <taxon>Dikarya</taxon>
        <taxon>Ascomycota</taxon>
        <taxon>Taphrinomycotina</taxon>
        <taxon>Pneumocystomycetes</taxon>
        <taxon>Pneumocystaceae</taxon>
        <taxon>Pneumocystis</taxon>
    </lineage>
</organism>
<gene>
    <name evidence="1" type="ORF">MERGE_002916</name>
</gene>
<name>A0A899FYD3_9ASCO</name>
<proteinExistence type="predicted"/>